<accession>A0A7S4E7E3</accession>
<sequence length="377" mass="41643">MADAPPRPPIDDITAMSQTLTIEGGVHAFARPARRKTGSLFVAIPFERDPLVMRELLEPCSTVDDLYGDEYDDASDEEPPGAVVQRCTSDNVIKCAKPKFRELIVPESAKLAAELGGAPDEEPVIEEKRDIDGKECSVVSYATWLDTQLYGDDLKFINADFVEFELGPRKILIGQNRGVGKGGHFWDGAYVLAEALVVSPPDALRRNEACSVLELGAGAGLTGIFVGLEHESTKVTLTDGDDGVLDLLRKNCHRNRVQARVAKLVWQADEGDSNTQSEEAWHPSCKEGDDDLNEKFDVIIAAEAVAPIYDARAFVDTLRRHAHAKTDIRLVCKDGRWPDHAAYFYEVLGEHFDFRSDDPVTKLKATYFSVVRARLKA</sequence>
<proteinExistence type="predicted"/>
<evidence type="ECO:0008006" key="4">
    <source>
        <dbReference type="Google" id="ProtNLM"/>
    </source>
</evidence>
<dbReference type="OrthoDB" id="407325at2759"/>
<reference evidence="2" key="2">
    <citation type="submission" date="2021-11" db="EMBL/GenBank/DDBJ databases">
        <authorList>
            <consortium name="Genoscope - CEA"/>
            <person name="William W."/>
        </authorList>
    </citation>
    <scope>NUCLEOTIDE SEQUENCE</scope>
</reference>
<dbReference type="EMBL" id="CAKKNE010000003">
    <property type="protein sequence ID" value="CAH0371002.1"/>
    <property type="molecule type" value="Genomic_DNA"/>
</dbReference>
<keyword evidence="3" id="KW-1185">Reference proteome</keyword>
<name>A0A7S4E7E3_9STRA</name>
<dbReference type="CDD" id="cd02440">
    <property type="entry name" value="AdoMet_MTases"/>
    <property type="match status" value="1"/>
</dbReference>
<dbReference type="PANTHER" id="PTHR14614:SF109">
    <property type="entry name" value="RIBOSOMAL LYSINE N-METHYLTRANSFERASE 5"/>
    <property type="match status" value="1"/>
</dbReference>
<reference evidence="1" key="1">
    <citation type="submission" date="2021-01" db="EMBL/GenBank/DDBJ databases">
        <authorList>
            <person name="Corre E."/>
            <person name="Pelletier E."/>
            <person name="Niang G."/>
            <person name="Scheremetjew M."/>
            <person name="Finn R."/>
            <person name="Kale V."/>
            <person name="Holt S."/>
            <person name="Cochrane G."/>
            <person name="Meng A."/>
            <person name="Brown T."/>
            <person name="Cohen L."/>
        </authorList>
    </citation>
    <scope>NUCLEOTIDE SEQUENCE</scope>
    <source>
        <strain evidence="1">CCMP1756</strain>
    </source>
</reference>
<dbReference type="AlphaFoldDB" id="A0A7S4E7E3"/>
<dbReference type="InterPro" id="IPR019410">
    <property type="entry name" value="Methyltransf_16"/>
</dbReference>
<evidence type="ECO:0000313" key="2">
    <source>
        <dbReference type="EMBL" id="CAH0371002.1"/>
    </source>
</evidence>
<gene>
    <name evidence="1" type="ORF">PCAL00307_LOCUS10319</name>
    <name evidence="2" type="ORF">PECAL_3P09190</name>
</gene>
<dbReference type="SUPFAM" id="SSF53335">
    <property type="entry name" value="S-adenosyl-L-methionine-dependent methyltransferases"/>
    <property type="match status" value="1"/>
</dbReference>
<evidence type="ECO:0000313" key="3">
    <source>
        <dbReference type="Proteomes" id="UP000789595"/>
    </source>
</evidence>
<protein>
    <recommendedName>
        <fullName evidence="4">Calmodulin-lysine N-methyltransferase</fullName>
    </recommendedName>
</protein>
<dbReference type="Gene3D" id="3.40.50.150">
    <property type="entry name" value="Vaccinia Virus protein VP39"/>
    <property type="match status" value="1"/>
</dbReference>
<dbReference type="Proteomes" id="UP000789595">
    <property type="component" value="Unassembled WGS sequence"/>
</dbReference>
<dbReference type="EMBL" id="HBIW01012035">
    <property type="protein sequence ID" value="CAE0694883.1"/>
    <property type="molecule type" value="Transcribed_RNA"/>
</dbReference>
<dbReference type="Pfam" id="PF10294">
    <property type="entry name" value="Methyltransf_16"/>
    <property type="match status" value="1"/>
</dbReference>
<dbReference type="PANTHER" id="PTHR14614">
    <property type="entry name" value="HEPATOCELLULAR CARCINOMA-ASSOCIATED ANTIGEN"/>
    <property type="match status" value="1"/>
</dbReference>
<evidence type="ECO:0000313" key="1">
    <source>
        <dbReference type="EMBL" id="CAE0694883.1"/>
    </source>
</evidence>
<dbReference type="InterPro" id="IPR029063">
    <property type="entry name" value="SAM-dependent_MTases_sf"/>
</dbReference>
<organism evidence="1">
    <name type="scientific">Pelagomonas calceolata</name>
    <dbReference type="NCBI Taxonomy" id="35677"/>
    <lineage>
        <taxon>Eukaryota</taxon>
        <taxon>Sar</taxon>
        <taxon>Stramenopiles</taxon>
        <taxon>Ochrophyta</taxon>
        <taxon>Pelagophyceae</taxon>
        <taxon>Pelagomonadales</taxon>
        <taxon>Pelagomonadaceae</taxon>
        <taxon>Pelagomonas</taxon>
    </lineage>
</organism>